<dbReference type="SUPFAM" id="SSF82671">
    <property type="entry name" value="SEA domain"/>
    <property type="match status" value="1"/>
</dbReference>
<dbReference type="PROSITE" id="PS50287">
    <property type="entry name" value="SRCR_2"/>
    <property type="match status" value="1"/>
</dbReference>
<evidence type="ECO:0000256" key="2">
    <source>
        <dbReference type="SAM" id="Phobius"/>
    </source>
</evidence>
<dbReference type="InterPro" id="IPR001190">
    <property type="entry name" value="SRCR"/>
</dbReference>
<proteinExistence type="predicted"/>
<dbReference type="PROSITE" id="PS50024">
    <property type="entry name" value="SEA"/>
    <property type="match status" value="1"/>
</dbReference>
<dbReference type="InterPro" id="IPR000082">
    <property type="entry name" value="SEA_dom"/>
</dbReference>
<feature type="transmembrane region" description="Helical" evidence="2">
    <location>
        <begin position="114"/>
        <end position="139"/>
    </location>
</feature>
<keyword evidence="2" id="KW-0472">Membrane</keyword>
<sequence>MRFYHRTFRDSQNSNAGLPLNEGYQYYPRYYPSWSWGGSEQTYNMAANTGIEGGRFYQVSEDGKRYEYPGMAAYDNVGAFGGRPSKGGSYKLKPPSDMSDGTTSFGSPAGRRRCCVVMSIVGLFLLVAAGVAIGIYFGVVDKPGNEQQTSTMSPVAAKSIQLTMAVEGTYSSALDDPASPEYQAKEQAVIKEVDEAMADTQMANSYIGFRVDGFSNGSIIVHGQAEFQAATYRNIDGKKGYGTSCTAKTNCATVDSICSQTAGCSCPENKFYKADTDSCVLKKGQGESCTGKGQCLGTGTVCAANLCDCPSGQFFHTDTQTCIDKYEIGVECQNTMQCLPIDSECSQNEDSTKTVCQCPASKYLVGTACLDKKGLEGSCAAVEECLYSSAECTEGKCQCGRVDQGSSCTDALQCKVGGATCLGDVCACTDTQFLDEANNRCADKITDGACDSADMCLHENAECVSFQCTCPADRYLDEDNKACALKKAYGLNCDTAEQCATENAACSGTCTCNDDSFHDTSDGADVCTQKRGDNEACDNAAQCLRGNSECDQVCGCPGNMYMDDSTSPPQCSNKLAYEAVCTSEVQCITSAALCVAMETASQCMCSANYFHDSTNDKCTFKLMNGEACTDTLQCRVQSADCDGTCQCDALRYLDVKAHSEFCESAEQCSTGACDNHQCSCLDGQYYSTAEGACKDRIGDGGICANDDECSYTNAACVETQCTCGAGYYVNHTGLACEQKKLNGEACGVMEECLVTSAQCLSSACSCSQDQYLENLECRASTK</sequence>
<feature type="domain" description="SRCR" evidence="4">
    <location>
        <begin position="209"/>
        <end position="333"/>
    </location>
</feature>
<evidence type="ECO:0008006" key="7">
    <source>
        <dbReference type="Google" id="ProtNLM"/>
    </source>
</evidence>
<accession>A0ABY7FNB7</accession>
<evidence type="ECO:0000259" key="4">
    <source>
        <dbReference type="PROSITE" id="PS50287"/>
    </source>
</evidence>
<organism evidence="5 6">
    <name type="scientific">Mya arenaria</name>
    <name type="common">Soft-shell clam</name>
    <dbReference type="NCBI Taxonomy" id="6604"/>
    <lineage>
        <taxon>Eukaryota</taxon>
        <taxon>Metazoa</taxon>
        <taxon>Spiralia</taxon>
        <taxon>Lophotrochozoa</taxon>
        <taxon>Mollusca</taxon>
        <taxon>Bivalvia</taxon>
        <taxon>Autobranchia</taxon>
        <taxon>Heteroconchia</taxon>
        <taxon>Euheterodonta</taxon>
        <taxon>Imparidentia</taxon>
        <taxon>Neoheterodontei</taxon>
        <taxon>Myida</taxon>
        <taxon>Myoidea</taxon>
        <taxon>Myidae</taxon>
        <taxon>Mya</taxon>
    </lineage>
</organism>
<reference evidence="5" key="1">
    <citation type="submission" date="2022-11" db="EMBL/GenBank/DDBJ databases">
        <title>Centuries of genome instability and evolution in soft-shell clam transmissible cancer (bioRxiv).</title>
        <authorList>
            <person name="Hart S.F.M."/>
            <person name="Yonemitsu M.A."/>
            <person name="Giersch R.M."/>
            <person name="Beal B.F."/>
            <person name="Arriagada G."/>
            <person name="Davis B.W."/>
            <person name="Ostrander E.A."/>
            <person name="Goff S.P."/>
            <person name="Metzger M.J."/>
        </authorList>
    </citation>
    <scope>NUCLEOTIDE SEQUENCE</scope>
    <source>
        <strain evidence="5">MELC-2E11</strain>
        <tissue evidence="5">Siphon/mantle</tissue>
    </source>
</reference>
<dbReference type="InterPro" id="IPR000742">
    <property type="entry name" value="EGF"/>
</dbReference>
<dbReference type="Pfam" id="PF01390">
    <property type="entry name" value="SEA"/>
    <property type="match status" value="1"/>
</dbReference>
<dbReference type="PANTHER" id="PTHR39069">
    <property type="entry name" value="ECDYSONE-INDUCIBLE GENE E1, ISOFORM A"/>
    <property type="match status" value="1"/>
</dbReference>
<comment type="caution">
    <text evidence="1">Lacks conserved residue(s) required for the propagation of feature annotation.</text>
</comment>
<evidence type="ECO:0000259" key="3">
    <source>
        <dbReference type="PROSITE" id="PS50024"/>
    </source>
</evidence>
<dbReference type="EMBL" id="CP111023">
    <property type="protein sequence ID" value="WAR22221.1"/>
    <property type="molecule type" value="Genomic_DNA"/>
</dbReference>
<dbReference type="Gene3D" id="3.30.70.960">
    <property type="entry name" value="SEA domain"/>
    <property type="match status" value="1"/>
</dbReference>
<keyword evidence="2" id="KW-1133">Transmembrane helix</keyword>
<dbReference type="InterPro" id="IPR036364">
    <property type="entry name" value="SEA_dom_sf"/>
</dbReference>
<name>A0ABY7FNB7_MYAAR</name>
<evidence type="ECO:0000256" key="1">
    <source>
        <dbReference type="PROSITE-ProRule" id="PRU00196"/>
    </source>
</evidence>
<dbReference type="PANTHER" id="PTHR39069:SF8">
    <property type="entry name" value="FI17111P1"/>
    <property type="match status" value="1"/>
</dbReference>
<gene>
    <name evidence="5" type="ORF">MAR_016195</name>
</gene>
<feature type="domain" description="SEA" evidence="3">
    <location>
        <begin position="156"/>
        <end position="286"/>
    </location>
</feature>
<keyword evidence="2" id="KW-0812">Transmembrane</keyword>
<protein>
    <recommendedName>
        <fullName evidence="7">Prion-like-(Q/N-rich) domain-bearing protein 25</fullName>
    </recommendedName>
</protein>
<evidence type="ECO:0000313" key="6">
    <source>
        <dbReference type="Proteomes" id="UP001164746"/>
    </source>
</evidence>
<dbReference type="Proteomes" id="UP001164746">
    <property type="component" value="Chromosome 12"/>
</dbReference>
<dbReference type="SMART" id="SM00181">
    <property type="entry name" value="EGF"/>
    <property type="match status" value="6"/>
</dbReference>
<evidence type="ECO:0000313" key="5">
    <source>
        <dbReference type="EMBL" id="WAR22221.1"/>
    </source>
</evidence>
<keyword evidence="6" id="KW-1185">Reference proteome</keyword>